<comment type="catalytic activity">
    <reaction evidence="1">
        <text>Hydrolysis of terminal, non-reducing (1-&gt;4)-linked alpha-D-glucose residues with release of alpha-D-glucose.</text>
        <dbReference type="EC" id="3.2.1.20"/>
    </reaction>
</comment>
<dbReference type="GO" id="GO:0016324">
    <property type="term" value="C:apical plasma membrane"/>
    <property type="evidence" value="ECO:0007669"/>
    <property type="project" value="UniProtKB-SubCell"/>
</dbReference>
<dbReference type="GO" id="GO:0005975">
    <property type="term" value="P:carbohydrate metabolic process"/>
    <property type="evidence" value="ECO:0007669"/>
    <property type="project" value="InterPro"/>
</dbReference>
<evidence type="ECO:0000256" key="1">
    <source>
        <dbReference type="ARBA" id="ARBA00001657"/>
    </source>
</evidence>
<dbReference type="SUPFAM" id="SSF52058">
    <property type="entry name" value="L domain-like"/>
    <property type="match status" value="2"/>
</dbReference>
<keyword evidence="16" id="KW-1015">Disulfide bond</keyword>
<keyword evidence="9 22" id="KW-0812">Transmembrane</keyword>
<dbReference type="FunFam" id="2.60.40.1180:FF:000005">
    <property type="entry name" value="Maltase-glucoamylase, intestinal"/>
    <property type="match status" value="2"/>
</dbReference>
<dbReference type="Gene3D" id="3.20.20.80">
    <property type="entry name" value="Glycosidases"/>
    <property type="match status" value="2"/>
</dbReference>
<evidence type="ECO:0000256" key="20">
    <source>
        <dbReference type="PROSITE-ProRule" id="PRU00779"/>
    </source>
</evidence>
<dbReference type="EC" id="3.2.1.20" evidence="6"/>
<evidence type="ECO:0000256" key="15">
    <source>
        <dbReference type="ARBA" id="ARBA00023136"/>
    </source>
</evidence>
<dbReference type="GO" id="GO:0004558">
    <property type="term" value="F:alpha-1,4-glucosidase activity"/>
    <property type="evidence" value="ECO:0007669"/>
    <property type="project" value="TreeGrafter"/>
</dbReference>
<dbReference type="PROSITE" id="PS00025">
    <property type="entry name" value="P_TREFOIL_1"/>
    <property type="match status" value="1"/>
</dbReference>
<dbReference type="FunFam" id="2.60.40.1180:FF:000001">
    <property type="entry name" value="Maltase-glucoamylase, intestinal"/>
    <property type="match status" value="2"/>
</dbReference>
<evidence type="ECO:0000256" key="21">
    <source>
        <dbReference type="SAM" id="MobiDB-lite"/>
    </source>
</evidence>
<evidence type="ECO:0000256" key="17">
    <source>
        <dbReference type="ARBA" id="ARBA00023180"/>
    </source>
</evidence>
<dbReference type="GO" id="GO:0005737">
    <property type="term" value="C:cytoplasm"/>
    <property type="evidence" value="ECO:0007669"/>
    <property type="project" value="UniProtKB-ARBA"/>
</dbReference>
<dbReference type="PROSITE" id="PS00707">
    <property type="entry name" value="GLYCOSYL_HYDROL_F31_2"/>
    <property type="match status" value="1"/>
</dbReference>
<dbReference type="Gene3D" id="2.60.40.1760">
    <property type="entry name" value="glycosyl hydrolase (family 31)"/>
    <property type="match status" value="2"/>
</dbReference>
<dbReference type="PROSITE" id="PS00129">
    <property type="entry name" value="GLYCOSYL_HYDROL_F31_1"/>
    <property type="match status" value="1"/>
</dbReference>
<dbReference type="FunFam" id="3.80.10.10:FF:000001">
    <property type="entry name" value="SLIT and NTRK-like family, member 1"/>
    <property type="match status" value="2"/>
</dbReference>
<dbReference type="Pfam" id="PF13802">
    <property type="entry name" value="Gal_mutarotas_2"/>
    <property type="match status" value="1"/>
</dbReference>
<evidence type="ECO:0000256" key="7">
    <source>
        <dbReference type="ARBA" id="ARBA00022614"/>
    </source>
</evidence>
<keyword evidence="10 23" id="KW-0732">Signal</keyword>
<dbReference type="SUPFAM" id="SSF51011">
    <property type="entry name" value="Glycosyl hydrolase domain"/>
    <property type="match status" value="2"/>
</dbReference>
<evidence type="ECO:0000256" key="12">
    <source>
        <dbReference type="ARBA" id="ARBA00022801"/>
    </source>
</evidence>
<dbReference type="InterPro" id="IPR032675">
    <property type="entry name" value="LRR_dom_sf"/>
</dbReference>
<evidence type="ECO:0000256" key="8">
    <source>
        <dbReference type="ARBA" id="ARBA00022641"/>
    </source>
</evidence>
<dbReference type="GO" id="GO:0012505">
    <property type="term" value="C:endomembrane system"/>
    <property type="evidence" value="ECO:0007669"/>
    <property type="project" value="UniProtKB-ARBA"/>
</dbReference>
<keyword evidence="7" id="KW-0433">Leucine-rich repeat</keyword>
<dbReference type="Pfam" id="PF01055">
    <property type="entry name" value="Glyco_hydro_31_2nd"/>
    <property type="match status" value="2"/>
</dbReference>
<dbReference type="SUPFAM" id="SSF51445">
    <property type="entry name" value="(Trans)glycosidases"/>
    <property type="match status" value="2"/>
</dbReference>
<comment type="similarity">
    <text evidence="5">Belongs to the SLITRK family.</text>
</comment>
<feature type="signal peptide" evidence="23">
    <location>
        <begin position="1"/>
        <end position="15"/>
    </location>
</feature>
<comment type="caution">
    <text evidence="25">The sequence shown here is derived from an EMBL/GenBank/DDBJ whole genome shotgun (WGS) entry which is preliminary data.</text>
</comment>
<dbReference type="GO" id="GO:0030246">
    <property type="term" value="F:carbohydrate binding"/>
    <property type="evidence" value="ECO:0007669"/>
    <property type="project" value="InterPro"/>
</dbReference>
<dbReference type="InterPro" id="IPR013780">
    <property type="entry name" value="Glyco_hydro_b"/>
</dbReference>
<keyword evidence="13" id="KW-0735">Signal-anchor</keyword>
<evidence type="ECO:0000256" key="22">
    <source>
        <dbReference type="SAM" id="Phobius"/>
    </source>
</evidence>
<proteinExistence type="inferred from homology"/>
<dbReference type="PROSITE" id="PS51448">
    <property type="entry name" value="P_TREFOIL_2"/>
    <property type="match status" value="2"/>
</dbReference>
<dbReference type="InterPro" id="IPR003591">
    <property type="entry name" value="Leu-rich_rpt_typical-subtyp"/>
</dbReference>
<dbReference type="CDD" id="cd14752">
    <property type="entry name" value="GH31_N"/>
    <property type="match status" value="2"/>
</dbReference>
<comment type="similarity">
    <text evidence="4">Belongs to the glycosyl hydrolase 31 family.</text>
</comment>
<keyword evidence="15 22" id="KW-0472">Membrane</keyword>
<keyword evidence="18" id="KW-0326">Glycosidase</keyword>
<dbReference type="InterPro" id="IPR000519">
    <property type="entry name" value="P_trefoil_dom"/>
</dbReference>
<evidence type="ECO:0000256" key="23">
    <source>
        <dbReference type="SAM" id="SignalP"/>
    </source>
</evidence>
<feature type="domain" description="P-type" evidence="24">
    <location>
        <begin position="1756"/>
        <end position="1805"/>
    </location>
</feature>
<feature type="domain" description="P-type" evidence="24">
    <location>
        <begin position="892"/>
        <end position="938"/>
    </location>
</feature>
<dbReference type="SUPFAM" id="SSF74650">
    <property type="entry name" value="Galactose mutarotase-like"/>
    <property type="match status" value="2"/>
</dbReference>
<dbReference type="FunFam" id="3.20.20.80:FF:000016">
    <property type="entry name" value="Maltase-glucoamylase, intestinal"/>
    <property type="match status" value="2"/>
</dbReference>
<dbReference type="Gene3D" id="3.80.10.10">
    <property type="entry name" value="Ribonuclease Inhibitor"/>
    <property type="match status" value="2"/>
</dbReference>
<accession>A0AA88N4K9</accession>
<evidence type="ECO:0000256" key="13">
    <source>
        <dbReference type="ARBA" id="ARBA00022968"/>
    </source>
</evidence>
<dbReference type="Pfam" id="PF21365">
    <property type="entry name" value="Glyco_hydro_31_3rd"/>
    <property type="match status" value="2"/>
</dbReference>
<evidence type="ECO:0000256" key="4">
    <source>
        <dbReference type="ARBA" id="ARBA00007806"/>
    </source>
</evidence>
<keyword evidence="26" id="KW-1185">Reference proteome</keyword>
<dbReference type="InterPro" id="IPR030458">
    <property type="entry name" value="Glyco_hydro_31_AS"/>
</dbReference>
<name>A0AA88N4K9_TACVA</name>
<keyword evidence="17" id="KW-0325">Glycoprotein</keyword>
<reference evidence="25" key="1">
    <citation type="submission" date="2023-08" db="EMBL/GenBank/DDBJ databases">
        <title>Pelteobagrus vachellii genome.</title>
        <authorList>
            <person name="Liu H."/>
        </authorList>
    </citation>
    <scope>NUCLEOTIDE SEQUENCE</scope>
    <source>
        <strain evidence="25">PRFRI_2022a</strain>
        <tissue evidence="25">Muscle</tissue>
    </source>
</reference>
<dbReference type="EMBL" id="JAVHJS010000009">
    <property type="protein sequence ID" value="KAK2848241.1"/>
    <property type="molecule type" value="Genomic_DNA"/>
</dbReference>
<keyword evidence="11" id="KW-0677">Repeat</keyword>
<dbReference type="CDD" id="cd06602">
    <property type="entry name" value="GH31_MGAM_SI_GAA"/>
    <property type="match status" value="2"/>
</dbReference>
<dbReference type="PROSITE" id="PS51450">
    <property type="entry name" value="LRR"/>
    <property type="match status" value="1"/>
</dbReference>
<feature type="region of interest" description="Disordered" evidence="21">
    <location>
        <begin position="315"/>
        <end position="344"/>
    </location>
</feature>
<evidence type="ECO:0000259" key="24">
    <source>
        <dbReference type="PROSITE" id="PS51448"/>
    </source>
</evidence>
<evidence type="ECO:0000313" key="26">
    <source>
        <dbReference type="Proteomes" id="UP001187315"/>
    </source>
</evidence>
<dbReference type="InterPro" id="IPR017957">
    <property type="entry name" value="P_trefoil_CS"/>
</dbReference>
<evidence type="ECO:0000256" key="18">
    <source>
        <dbReference type="ARBA" id="ARBA00023295"/>
    </source>
</evidence>
<evidence type="ECO:0000256" key="16">
    <source>
        <dbReference type="ARBA" id="ARBA00023157"/>
    </source>
</evidence>
<feature type="chain" id="PRO_5041708597" description="alpha-glucosidase" evidence="23">
    <location>
        <begin position="16"/>
        <end position="2657"/>
    </location>
</feature>
<dbReference type="SMART" id="SM00369">
    <property type="entry name" value="LRR_TYP"/>
    <property type="match status" value="10"/>
</dbReference>
<dbReference type="PANTHER" id="PTHR22762">
    <property type="entry name" value="ALPHA-GLUCOSIDASE"/>
    <property type="match status" value="1"/>
</dbReference>
<protein>
    <recommendedName>
        <fullName evidence="6">alpha-glucosidase</fullName>
        <ecNumber evidence="6">3.2.1.20</ecNumber>
    </recommendedName>
    <alternativeName>
        <fullName evidence="19">Maltase</fullName>
    </alternativeName>
</protein>
<keyword evidence="8" id="KW-0765">Sulfation</keyword>
<evidence type="ECO:0000256" key="14">
    <source>
        <dbReference type="ARBA" id="ARBA00022989"/>
    </source>
</evidence>
<keyword evidence="14 22" id="KW-1133">Transmembrane helix</keyword>
<dbReference type="Pfam" id="PF00088">
    <property type="entry name" value="Trefoil"/>
    <property type="match status" value="2"/>
</dbReference>
<dbReference type="InterPro" id="IPR025887">
    <property type="entry name" value="Glyco_hydro_31_N_dom"/>
</dbReference>
<comment type="subcellular location">
    <subcellularLocation>
        <location evidence="2">Endomembrane system</location>
    </subcellularLocation>
    <subcellularLocation>
        <location evidence="3">Membrane</location>
        <topology evidence="3">Single-pass type I membrane protein</topology>
    </subcellularLocation>
</comment>
<organism evidence="25 26">
    <name type="scientific">Tachysurus vachellii</name>
    <name type="common">Darkbarbel catfish</name>
    <name type="synonym">Pelteobagrus vachellii</name>
    <dbReference type="NCBI Taxonomy" id="175792"/>
    <lineage>
        <taxon>Eukaryota</taxon>
        <taxon>Metazoa</taxon>
        <taxon>Chordata</taxon>
        <taxon>Craniata</taxon>
        <taxon>Vertebrata</taxon>
        <taxon>Euteleostomi</taxon>
        <taxon>Actinopterygii</taxon>
        <taxon>Neopterygii</taxon>
        <taxon>Teleostei</taxon>
        <taxon>Ostariophysi</taxon>
        <taxon>Siluriformes</taxon>
        <taxon>Bagridae</taxon>
        <taxon>Tachysurus</taxon>
    </lineage>
</organism>
<dbReference type="CDD" id="cd00111">
    <property type="entry name" value="Trefoil"/>
    <property type="match status" value="2"/>
</dbReference>
<evidence type="ECO:0000313" key="25">
    <source>
        <dbReference type="EMBL" id="KAK2848241.1"/>
    </source>
</evidence>
<evidence type="ECO:0000256" key="5">
    <source>
        <dbReference type="ARBA" id="ARBA00010439"/>
    </source>
</evidence>
<dbReference type="InterPro" id="IPR048395">
    <property type="entry name" value="Glyco_hydro_31_C"/>
</dbReference>
<dbReference type="InterPro" id="IPR044913">
    <property type="entry name" value="P_trefoil_dom_sf"/>
</dbReference>
<evidence type="ECO:0000256" key="10">
    <source>
        <dbReference type="ARBA" id="ARBA00022729"/>
    </source>
</evidence>
<dbReference type="FunFam" id="2.60.40.1760:FF:000001">
    <property type="entry name" value="Maltase-glucoamylase, intestinal"/>
    <property type="match status" value="2"/>
</dbReference>
<dbReference type="SMART" id="SM00082">
    <property type="entry name" value="LRRCT"/>
    <property type="match status" value="2"/>
</dbReference>
<evidence type="ECO:0000256" key="2">
    <source>
        <dbReference type="ARBA" id="ARBA00004308"/>
    </source>
</evidence>
<dbReference type="Proteomes" id="UP001187315">
    <property type="component" value="Unassembled WGS sequence"/>
</dbReference>
<evidence type="ECO:0000256" key="9">
    <source>
        <dbReference type="ARBA" id="ARBA00022692"/>
    </source>
</evidence>
<sequence>MLWVTLLSTIALGWTTPIPLLDESEEIDEPCYDPCYCEVKEGIFHVHCDSKGFTNVSQISQSWTRPFKLNLQRNSMRKLYFNSFLHLNNAVSLNLGNNALQDIHAGAFNGLSILKKLFLHENKLEVFRNDTFLGLESLEYLQADYNVIKKIECGAFRNLHKLRVLILNDNLIPMLPNFLFRAVSLTHLDLRGNRLKTLPYKGMLEYVGRSLMEIQLEENPWNCVCEIVQLKTWLERIPYTALVGDITCEYPFHFHGKDLREIKRSELCPLLSEAEIEVKLGIPRLPFSHENMWPTKPSSMLSSFHNTASSVEYRERYVKPTKRPRPTKTPPTPRSLYPGPNQPPVPGYQTRPPIPIICPTGCMCNLHISDLGLTVNCKEKGFHNISELLPRPLNARKLYLSGNLIQKIYRSDFWNFSSLDLLHLGNNRISYVQEGAFINLPNLKSLYLNGNDIERLTPGMFRGLQMLSYLYLEYNVIRDIQPASFSLMTNLQLVFLNDNLLRTLPADAFAGTSLSRLNLRNNYFLYLPVSGVLEHLDSIVQIDLHQNPWECSCDIVPLKQWIEKLSSVIMVGEVICKTPEFAFGKDLRTLDLELICPEMKFSAASPGLDNDVTSTSDSGLRHAPSTGAIPLSVLILSLLILFISAVFIAAGLFAFVLRRRKKLPFKKRQEMVDLTGIQMQCRIFEEQQTSPEKPASSHVYDYIPHPVTQMCNNPIYKPREGEIDEQQFSEAKENSSNYRTLLEKEKEWTMAVSNSQLNTIVTVNQSGDVAGFHENGMVFPTVIDSQRPNPTMGFVDCLYGTVPKLKDMHVAHAHPPGMQYPDLQQDARLKETLLFTGFTSTVRRTAKMGKRTFSGLEITLIVMFIIMGIVAIALITVLATRTNETNNTDFIAQCPNISLSERVDCFPDAGASQQSCQKRGCCWGPRDEKNVPWCFFSSNHGYTVVSEKQPSSTKLEAKLKRQDSPSLFGSDILELSFLAEMQTENRLRFKITDANKARFEVPHEHIQSLSSSVNGPLKYEFELLRSPFGVRVRRASNKKVLFDTSIGPLIFADQYLQLSAKLSSDNIYGLGEHVHQHFRHDINWRTWPIFTRDAFPNGGVHNLYGHYPFFMCLEEENGKSFGVFLMNSNAMEVTLQPAPAVTYRTIGGVLDFYILLGDTPEAIVQEFTQLVGRPTIPPYWALGFQLSRWDYGSLEEVKRTVERNRAIGLPYDVQYTDIDYMENKKDFTYDMMKFKDLPQFADYMHAEGQKYILILDPAIAKSKRINGTYESYDRGTHAEAWITEADGKTPLLGEVWPGKTVFPDYTKQSCIKWWVDEISQFHKQVKHDAIWIDMNEVSSFVQGSIDGCTDNTLNYPPFTPKILDNLMYSKTLCMDAKQAWGNHYDVHSLYGYSMVLATEEASKQVFGSNRSFILTRSSFPGVGKYSGHWLGDNAANWNDIKWAIPGMLEFNLFGVPYIGADICGFFDDTTEELCTRWMQVGAFYPFSRNHNAQHYKPQDPAAFGADSMLVKSSKHYLSIRYTLLPYLYTLFYKAYDSGDTVVRPVMHEFYSDSATWSVDRQFLWGAHLLITPVLDPGVDTAKAYIPDAVWYNYETEEKLKERKQHVDMYLPLDKMGVHIRGGAILPIQRPAVTTVYSRRSPMGLIIALDDNNQASGELFWDDGDSRDTVSSGAYIHYQFSVAQGLLIMQVIHNGYVDPNNLVFENITVLGLNIPPKTVTINDNYMVTTVPDYNIQYDSVKKVLQLKNLKLQLGKSYTLTWDSIVESLERFDCYPGESVSEESCSERGCIWQPSNLNGVPWCYFPTDYGYIAEPAEEMEGGWNFTIKRNNKYPVPRISSRDIDTLGVEIIYLSGHSLRFKIFDPANKRYEVPVPLDLPSTPEVKDDMRMYTVNITQQPFGIQVVRKSTGTVIWNSSLPGFTFSDMFIQISTLLPSQYIFGFGETEHTSFRHDMNWHTWGMFSKDEPPGYKKNCYGVHPFYMGLEPSAHAHGVLLLNSNAMDVTVQPTPALTYRTIGGILDFYMVMGPTPELVVQEYTAMIGRPVLPAYWSLGFQLCRYGYANDSEIAELYDDMLGASIPYDVQYADIDYMERQLDFVIDKDFIKLPNLIKKMREEGMRFIFILDPAISGNETDYPAFQNGVANDVFIKWPAELADGIVWGKVWPDFPNVTVNESLDWQTQVEKYRSYAAFPDFFRNHTADWWLKEITDFYNANITFDGLWIDMNEPASFVDGTVGGKCLGPPIFDHPPYMPSLGSKEKGLIHKTLCMNSQQFLFDGTPVKHYDVHNLYGWSHTKPTYDALLNVTQKRGIVVTRSTYPSSGKWAGHWLGDNTAAWDQLYKSIIGMMEFSLFGISYTGADICGFFNEAEYEMCLRWMHLGAFYPYSRNHNGKGNERQDPVAWDADFAKASRDVLNIRYTLLPYLYTLMFEAHTKGSTVVRPMLHEFVDDKVTWDIYKQFLWGPALLISPALDKGVNEVNGYIPNARWYDYHTAKLVNVRGKFLTMPTPLNHINLHVRGGFILPCQKPENNTKYSRKNPIDLIAALDDDGTARGHLFWDDGEGINTYETGAYVLTYFSVIKKTLSNFVIHNATNADQLKLGHVKVWGAGSLPITNVTMKTGETETELTYNHDSVTEELFIDVANKTHSIHEQFSITWTTEI</sequence>
<evidence type="ECO:0000256" key="3">
    <source>
        <dbReference type="ARBA" id="ARBA00004479"/>
    </source>
</evidence>
<gene>
    <name evidence="25" type="ORF">Q7C36_009923</name>
</gene>
<dbReference type="Pfam" id="PF13855">
    <property type="entry name" value="LRR_8"/>
    <property type="match status" value="2"/>
</dbReference>
<evidence type="ECO:0000256" key="11">
    <source>
        <dbReference type="ARBA" id="ARBA00022737"/>
    </source>
</evidence>
<dbReference type="InterPro" id="IPR017853">
    <property type="entry name" value="GH"/>
</dbReference>
<dbReference type="PANTHER" id="PTHR22762:SF133">
    <property type="entry name" value="P-TYPE DOMAIN-CONTAINING PROTEIN"/>
    <property type="match status" value="1"/>
</dbReference>
<dbReference type="InterPro" id="IPR000322">
    <property type="entry name" value="Glyco_hydro_31_TIM"/>
</dbReference>
<dbReference type="Gene3D" id="2.60.40.1180">
    <property type="entry name" value="Golgi alpha-mannosidase II"/>
    <property type="match status" value="4"/>
</dbReference>
<comment type="caution">
    <text evidence="20">Lacks conserved residue(s) required for the propagation of feature annotation.</text>
</comment>
<evidence type="ECO:0000256" key="6">
    <source>
        <dbReference type="ARBA" id="ARBA00012741"/>
    </source>
</evidence>
<feature type="transmembrane region" description="Helical" evidence="22">
    <location>
        <begin position="631"/>
        <end position="657"/>
    </location>
</feature>
<dbReference type="SMART" id="SM00018">
    <property type="entry name" value="PD"/>
    <property type="match status" value="2"/>
</dbReference>
<dbReference type="InterPro" id="IPR011013">
    <property type="entry name" value="Gal_mutarotase_sf_dom"/>
</dbReference>
<feature type="transmembrane region" description="Helical" evidence="22">
    <location>
        <begin position="853"/>
        <end position="879"/>
    </location>
</feature>
<dbReference type="InterPro" id="IPR001611">
    <property type="entry name" value="Leu-rich_rpt"/>
</dbReference>
<evidence type="ECO:0000256" key="19">
    <source>
        <dbReference type="ARBA" id="ARBA00041343"/>
    </source>
</evidence>
<dbReference type="InterPro" id="IPR030459">
    <property type="entry name" value="Glyco_hydro_31_CS"/>
</dbReference>
<keyword evidence="12" id="KW-0378">Hydrolase</keyword>
<dbReference type="InterPro" id="IPR000483">
    <property type="entry name" value="Cys-rich_flank_reg_C"/>
</dbReference>
<dbReference type="Gene3D" id="4.10.110.10">
    <property type="entry name" value="Spasmolytic Protein, domain 1"/>
    <property type="match status" value="2"/>
</dbReference>